<evidence type="ECO:0000313" key="2">
    <source>
        <dbReference type="EMBL" id="SEN12998.1"/>
    </source>
</evidence>
<dbReference type="EMBL" id="FODE01000001">
    <property type="protein sequence ID" value="SEN12998.1"/>
    <property type="molecule type" value="Genomic_DNA"/>
</dbReference>
<accession>A0A1H8E2K1</accession>
<sequence>MAFAERRPRMRAVLALTALLAVAGCYEDDDETLPSSSQTQQENEEVSDNWLEVLDDETPVAFIVRATGEPRDDIVPLLEQAARRYRESPRMIANRVVQLWAEIRQRDGVEITVTSLLERLNEGESAPHGGSLGSVVQYYRVSRLQGADHDSALAAAMSRKAPE</sequence>
<dbReference type="Proteomes" id="UP000199054">
    <property type="component" value="Unassembled WGS sequence"/>
</dbReference>
<dbReference type="AlphaFoldDB" id="A0A1H8E2K1"/>
<proteinExistence type="predicted"/>
<keyword evidence="1" id="KW-0732">Signal</keyword>
<keyword evidence="3" id="KW-1185">Reference proteome</keyword>
<organism evidence="2 3">
    <name type="scientific">Paracoccus alcaliphilus</name>
    <dbReference type="NCBI Taxonomy" id="34002"/>
    <lineage>
        <taxon>Bacteria</taxon>
        <taxon>Pseudomonadati</taxon>
        <taxon>Pseudomonadota</taxon>
        <taxon>Alphaproteobacteria</taxon>
        <taxon>Rhodobacterales</taxon>
        <taxon>Paracoccaceae</taxon>
        <taxon>Paracoccus</taxon>
    </lineage>
</organism>
<evidence type="ECO:0000313" key="3">
    <source>
        <dbReference type="Proteomes" id="UP000199054"/>
    </source>
</evidence>
<gene>
    <name evidence="2" type="ORF">SAMN04489859_1001127</name>
</gene>
<name>A0A1H8E2K1_9RHOB</name>
<evidence type="ECO:0000256" key="1">
    <source>
        <dbReference type="SAM" id="SignalP"/>
    </source>
</evidence>
<dbReference type="PROSITE" id="PS51257">
    <property type="entry name" value="PROKAR_LIPOPROTEIN"/>
    <property type="match status" value="1"/>
</dbReference>
<feature type="signal peptide" evidence="1">
    <location>
        <begin position="1"/>
        <end position="23"/>
    </location>
</feature>
<protein>
    <submittedName>
        <fullName evidence="2">Uncharacterized protein</fullName>
    </submittedName>
</protein>
<dbReference type="STRING" id="34002.SAMN04489859_1001127"/>
<reference evidence="2 3" key="1">
    <citation type="submission" date="2016-10" db="EMBL/GenBank/DDBJ databases">
        <authorList>
            <person name="de Groot N.N."/>
        </authorList>
    </citation>
    <scope>NUCLEOTIDE SEQUENCE [LARGE SCALE GENOMIC DNA]</scope>
    <source>
        <strain evidence="2 3">DSM 8512</strain>
    </source>
</reference>
<feature type="chain" id="PRO_5011480165" evidence="1">
    <location>
        <begin position="24"/>
        <end position="163"/>
    </location>
</feature>